<organism evidence="9 10">
    <name type="scientific">Cyclobacterium amurskyense</name>
    <dbReference type="NCBI Taxonomy" id="320787"/>
    <lineage>
        <taxon>Bacteria</taxon>
        <taxon>Pseudomonadati</taxon>
        <taxon>Bacteroidota</taxon>
        <taxon>Cytophagia</taxon>
        <taxon>Cytophagales</taxon>
        <taxon>Cyclobacteriaceae</taxon>
        <taxon>Cyclobacterium</taxon>
    </lineage>
</organism>
<evidence type="ECO:0000256" key="3">
    <source>
        <dbReference type="ARBA" id="ARBA00022448"/>
    </source>
</evidence>
<keyword evidence="7 8" id="KW-0472">Membrane</keyword>
<evidence type="ECO:0000256" key="8">
    <source>
        <dbReference type="SAM" id="Phobius"/>
    </source>
</evidence>
<dbReference type="EMBL" id="CP012040">
    <property type="protein sequence ID" value="AKP51783.1"/>
    <property type="molecule type" value="Genomic_DNA"/>
</dbReference>
<feature type="transmembrane region" description="Helical" evidence="8">
    <location>
        <begin position="52"/>
        <end position="70"/>
    </location>
</feature>
<feature type="transmembrane region" description="Helical" evidence="8">
    <location>
        <begin position="198"/>
        <end position="219"/>
    </location>
</feature>
<keyword evidence="6 8" id="KW-1133">Transmembrane helix</keyword>
<comment type="subcellular location">
    <subcellularLocation>
        <location evidence="1">Membrane</location>
        <topology evidence="1">Multi-pass membrane protein</topology>
    </subcellularLocation>
</comment>
<dbReference type="Proteomes" id="UP000036520">
    <property type="component" value="Chromosome"/>
</dbReference>
<dbReference type="AlphaFoldDB" id="A0A0H4PG23"/>
<dbReference type="PANTHER" id="PTHR30070:SF1">
    <property type="entry name" value="CYTOCHROME C BIOGENESIS B-RELATED"/>
    <property type="match status" value="1"/>
</dbReference>
<dbReference type="GO" id="GO:0017004">
    <property type="term" value="P:cytochrome complex assembly"/>
    <property type="evidence" value="ECO:0007669"/>
    <property type="project" value="UniProtKB-KW"/>
</dbReference>
<evidence type="ECO:0000256" key="6">
    <source>
        <dbReference type="ARBA" id="ARBA00022989"/>
    </source>
</evidence>
<feature type="transmembrane region" description="Helical" evidence="8">
    <location>
        <begin position="132"/>
        <end position="153"/>
    </location>
</feature>
<evidence type="ECO:0000256" key="5">
    <source>
        <dbReference type="ARBA" id="ARBA00022748"/>
    </source>
</evidence>
<comment type="similarity">
    <text evidence="2">Belongs to the CcmB/CycW/HelB family.</text>
</comment>
<dbReference type="GO" id="GO:1903607">
    <property type="term" value="P:cytochrome c biosynthetic process"/>
    <property type="evidence" value="ECO:0007669"/>
    <property type="project" value="TreeGrafter"/>
</dbReference>
<dbReference type="GO" id="GO:0015232">
    <property type="term" value="F:heme transmembrane transporter activity"/>
    <property type="evidence" value="ECO:0007669"/>
    <property type="project" value="InterPro"/>
</dbReference>
<dbReference type="PANTHER" id="PTHR30070">
    <property type="entry name" value="HEME EXPORTER PROTEIN B"/>
    <property type="match status" value="1"/>
</dbReference>
<dbReference type="STRING" id="320787.CA2015_2367"/>
<proteinExistence type="inferred from homology"/>
<evidence type="ECO:0000313" key="10">
    <source>
        <dbReference type="Proteomes" id="UP000036520"/>
    </source>
</evidence>
<sequence>MWKEIALLIKKEALLEWRQKYAINGILLYVTSAVFIAYLSIGAGQGELQVPFWNSLYWIIILFSAVNAVAKSFVQEHQGRQLYYFMIASPQAIILSKTIYNTALTLVLALLGYLVFSVVFGNPVADHPLFLLNLLLGAIGFSAALTMVSAIASKAGNNGTLMAILSFPVMIPILLMTIQVSKSAIDGLDRGISAEKIITLMAINAIVLATSYLLFPYLWRS</sequence>
<reference evidence="9 10" key="1">
    <citation type="submission" date="2015-07" db="EMBL/GenBank/DDBJ databases">
        <authorList>
            <person name="Kim K.M."/>
        </authorList>
    </citation>
    <scope>NUCLEOTIDE SEQUENCE [LARGE SCALE GENOMIC DNA]</scope>
    <source>
        <strain evidence="9 10">KCTC 12363</strain>
    </source>
</reference>
<dbReference type="OrthoDB" id="9788444at2"/>
<keyword evidence="3" id="KW-0813">Transport</keyword>
<gene>
    <name evidence="9" type="ORF">CA2015_2367</name>
</gene>
<dbReference type="Pfam" id="PF03379">
    <property type="entry name" value="CcmB"/>
    <property type="match status" value="1"/>
</dbReference>
<dbReference type="PATRIC" id="fig|320787.5.peg.2593"/>
<feature type="transmembrane region" description="Helical" evidence="8">
    <location>
        <begin position="21"/>
        <end position="40"/>
    </location>
</feature>
<evidence type="ECO:0000256" key="7">
    <source>
        <dbReference type="ARBA" id="ARBA00023136"/>
    </source>
</evidence>
<feature type="transmembrane region" description="Helical" evidence="8">
    <location>
        <begin position="159"/>
        <end position="178"/>
    </location>
</feature>
<name>A0A0H4PG23_9BACT</name>
<protein>
    <submittedName>
        <fullName evidence="9">ABC transporter involved in cytochrome c biogenesis, CcmB subunit</fullName>
    </submittedName>
</protein>
<dbReference type="GO" id="GO:0005886">
    <property type="term" value="C:plasma membrane"/>
    <property type="evidence" value="ECO:0007669"/>
    <property type="project" value="TreeGrafter"/>
</dbReference>
<keyword evidence="10" id="KW-1185">Reference proteome</keyword>
<feature type="transmembrane region" description="Helical" evidence="8">
    <location>
        <begin position="106"/>
        <end position="125"/>
    </location>
</feature>
<evidence type="ECO:0000256" key="4">
    <source>
        <dbReference type="ARBA" id="ARBA00022692"/>
    </source>
</evidence>
<accession>A0A0H4PG23</accession>
<dbReference type="KEGG" id="camu:CA2015_2367"/>
<evidence type="ECO:0000256" key="2">
    <source>
        <dbReference type="ARBA" id="ARBA00010544"/>
    </source>
</evidence>
<evidence type="ECO:0000256" key="1">
    <source>
        <dbReference type="ARBA" id="ARBA00004141"/>
    </source>
</evidence>
<dbReference type="RefSeq" id="WP_048642088.1">
    <property type="nucleotide sequence ID" value="NZ_CP012040.1"/>
</dbReference>
<keyword evidence="4 8" id="KW-0812">Transmembrane</keyword>
<evidence type="ECO:0000313" key="9">
    <source>
        <dbReference type="EMBL" id="AKP51783.1"/>
    </source>
</evidence>
<dbReference type="InterPro" id="IPR003544">
    <property type="entry name" value="Cyt_c_biogenesis_CcmB"/>
</dbReference>
<keyword evidence="5" id="KW-0201">Cytochrome c-type biogenesis</keyword>